<dbReference type="AlphaFoldDB" id="A0AA38FP16"/>
<accession>A0AA38FP16</accession>
<comment type="caution">
    <text evidence="1">The sequence shown here is derived from an EMBL/GenBank/DDBJ whole genome shotgun (WGS) entry which is preliminary data.</text>
</comment>
<organism evidence="1 2">
    <name type="scientific">Taxus chinensis</name>
    <name type="common">Chinese yew</name>
    <name type="synonym">Taxus wallichiana var. chinensis</name>
    <dbReference type="NCBI Taxonomy" id="29808"/>
    <lineage>
        <taxon>Eukaryota</taxon>
        <taxon>Viridiplantae</taxon>
        <taxon>Streptophyta</taxon>
        <taxon>Embryophyta</taxon>
        <taxon>Tracheophyta</taxon>
        <taxon>Spermatophyta</taxon>
        <taxon>Pinopsida</taxon>
        <taxon>Pinidae</taxon>
        <taxon>Conifers II</taxon>
        <taxon>Cupressales</taxon>
        <taxon>Taxaceae</taxon>
        <taxon>Taxus</taxon>
    </lineage>
</organism>
<dbReference type="EMBL" id="JAHRHJ020000007">
    <property type="protein sequence ID" value="KAH9307662.1"/>
    <property type="molecule type" value="Genomic_DNA"/>
</dbReference>
<name>A0AA38FP16_TAXCH</name>
<feature type="non-terminal residue" evidence="1">
    <location>
        <position position="106"/>
    </location>
</feature>
<protein>
    <submittedName>
        <fullName evidence="1">Uncharacterized protein</fullName>
    </submittedName>
</protein>
<evidence type="ECO:0000313" key="2">
    <source>
        <dbReference type="Proteomes" id="UP000824469"/>
    </source>
</evidence>
<sequence>KPGGHSNQNQMRQDGKKLLTLGKVHQAHVIFLQETTISMEEMDATSKRIWPYSEGISLGSSGALWGITSLWNPKEMIVLDIVFMRLRDDTFRDKMFSGSMKENRDM</sequence>
<feature type="non-terminal residue" evidence="1">
    <location>
        <position position="1"/>
    </location>
</feature>
<proteinExistence type="predicted"/>
<dbReference type="Proteomes" id="UP000824469">
    <property type="component" value="Unassembled WGS sequence"/>
</dbReference>
<reference evidence="1 2" key="1">
    <citation type="journal article" date="2021" name="Nat. Plants">
        <title>The Taxus genome provides insights into paclitaxel biosynthesis.</title>
        <authorList>
            <person name="Xiong X."/>
            <person name="Gou J."/>
            <person name="Liao Q."/>
            <person name="Li Y."/>
            <person name="Zhou Q."/>
            <person name="Bi G."/>
            <person name="Li C."/>
            <person name="Du R."/>
            <person name="Wang X."/>
            <person name="Sun T."/>
            <person name="Guo L."/>
            <person name="Liang H."/>
            <person name="Lu P."/>
            <person name="Wu Y."/>
            <person name="Zhang Z."/>
            <person name="Ro D.K."/>
            <person name="Shang Y."/>
            <person name="Huang S."/>
            <person name="Yan J."/>
        </authorList>
    </citation>
    <scope>NUCLEOTIDE SEQUENCE [LARGE SCALE GENOMIC DNA]</scope>
    <source>
        <strain evidence="1">Ta-2019</strain>
    </source>
</reference>
<evidence type="ECO:0000313" key="1">
    <source>
        <dbReference type="EMBL" id="KAH9307662.1"/>
    </source>
</evidence>
<gene>
    <name evidence="1" type="ORF">KI387_035573</name>
</gene>
<keyword evidence="2" id="KW-1185">Reference proteome</keyword>